<evidence type="ECO:0000256" key="4">
    <source>
        <dbReference type="ARBA" id="ARBA00022630"/>
    </source>
</evidence>
<proteinExistence type="inferred from homology"/>
<reference evidence="10" key="1">
    <citation type="journal article" date="2020" name="Science">
        <title>Unexpected conservation and global transmission of agrobacterial virulence plasmids.</title>
        <authorList>
            <person name="Weisberg A.J."/>
            <person name="Davis E.W. 2nd"/>
            <person name="Tabima J."/>
            <person name="Belcher M.S."/>
            <person name="Miller M."/>
            <person name="Kuo C.H."/>
            <person name="Loper J.E."/>
            <person name="Grunwald N.J."/>
            <person name="Putnam M.L."/>
            <person name="Chang J.H."/>
        </authorList>
    </citation>
    <scope>NUCLEOTIDE SEQUENCE</scope>
    <source>
        <strain evidence="10">17-1853-1a</strain>
    </source>
</reference>
<evidence type="ECO:0000256" key="3">
    <source>
        <dbReference type="ARBA" id="ARBA00006743"/>
    </source>
</evidence>
<evidence type="ECO:0000313" key="10">
    <source>
        <dbReference type="EMBL" id="NTC29248.1"/>
    </source>
</evidence>
<evidence type="ECO:0000313" key="11">
    <source>
        <dbReference type="Proteomes" id="UP000702952"/>
    </source>
</evidence>
<evidence type="ECO:0000256" key="7">
    <source>
        <dbReference type="ARBA" id="ARBA00034478"/>
    </source>
</evidence>
<comment type="cofactor">
    <cofactor evidence="1 9">
        <name>FAD</name>
        <dbReference type="ChEBI" id="CHEBI:57692"/>
    </cofactor>
</comment>
<comment type="pathway">
    <text evidence="2 9">One-carbon metabolism; tetrahydrofolate interconversion.</text>
</comment>
<dbReference type="InterPro" id="IPR029041">
    <property type="entry name" value="FAD-linked_oxidoreductase-like"/>
</dbReference>
<comment type="caution">
    <text evidence="10">The sequence shown here is derived from an EMBL/GenBank/DDBJ whole genome shotgun (WGS) entry which is preliminary data.</text>
</comment>
<dbReference type="Gene3D" id="3.20.20.220">
    <property type="match status" value="1"/>
</dbReference>
<dbReference type="InterPro" id="IPR003171">
    <property type="entry name" value="Mehydrof_redctse-like"/>
</dbReference>
<dbReference type="GO" id="GO:0071949">
    <property type="term" value="F:FAD binding"/>
    <property type="evidence" value="ECO:0007669"/>
    <property type="project" value="TreeGrafter"/>
</dbReference>
<dbReference type="EMBL" id="JAAMAY010000024">
    <property type="protein sequence ID" value="NTC29248.1"/>
    <property type="molecule type" value="Genomic_DNA"/>
</dbReference>
<evidence type="ECO:0000256" key="8">
    <source>
        <dbReference type="ARBA" id="ARBA00048628"/>
    </source>
</evidence>
<organism evidence="10 11">
    <name type="scientific">Agrobacterium tumefaciens</name>
    <dbReference type="NCBI Taxonomy" id="358"/>
    <lineage>
        <taxon>Bacteria</taxon>
        <taxon>Pseudomonadati</taxon>
        <taxon>Pseudomonadota</taxon>
        <taxon>Alphaproteobacteria</taxon>
        <taxon>Hyphomicrobiales</taxon>
        <taxon>Rhizobiaceae</taxon>
        <taxon>Rhizobium/Agrobacterium group</taxon>
        <taxon>Agrobacterium</taxon>
        <taxon>Agrobacterium tumefaciens complex</taxon>
    </lineage>
</organism>
<keyword evidence="4 9" id="KW-0285">Flavoprotein</keyword>
<evidence type="ECO:0000256" key="9">
    <source>
        <dbReference type="RuleBase" id="RU003862"/>
    </source>
</evidence>
<dbReference type="SUPFAM" id="SSF51730">
    <property type="entry name" value="FAD-linked oxidoreductase"/>
    <property type="match status" value="1"/>
</dbReference>
<keyword evidence="5 9" id="KW-0274">FAD</keyword>
<comment type="similarity">
    <text evidence="3 9">Belongs to the methylenetetrahydrofolate reductase family.</text>
</comment>
<evidence type="ECO:0000256" key="1">
    <source>
        <dbReference type="ARBA" id="ARBA00001974"/>
    </source>
</evidence>
<dbReference type="GO" id="GO:0035999">
    <property type="term" value="P:tetrahydrofolate interconversion"/>
    <property type="evidence" value="ECO:0007669"/>
    <property type="project" value="TreeGrafter"/>
</dbReference>
<gene>
    <name evidence="10" type="ORF">G6M46_13910</name>
</gene>
<accession>A0AA44J9N7</accession>
<dbReference type="GO" id="GO:0106312">
    <property type="term" value="F:methylenetetrahydrofolate reductase (NADH) activity"/>
    <property type="evidence" value="ECO:0007669"/>
    <property type="project" value="UniProtKB-EC"/>
</dbReference>
<dbReference type="PANTHER" id="PTHR45754:SF3">
    <property type="entry name" value="METHYLENETETRAHYDROFOLATE REDUCTASE (NADPH)"/>
    <property type="match status" value="1"/>
</dbReference>
<name>A0AA44J9N7_AGRTU</name>
<comment type="catalytic activity">
    <reaction evidence="8">
        <text>(6S)-5-methyl-5,6,7,8-tetrahydrofolate + NAD(+) = (6R)-5,10-methylene-5,6,7,8-tetrahydrofolate + NADH + H(+)</text>
        <dbReference type="Rhea" id="RHEA:19821"/>
        <dbReference type="ChEBI" id="CHEBI:15378"/>
        <dbReference type="ChEBI" id="CHEBI:15636"/>
        <dbReference type="ChEBI" id="CHEBI:18608"/>
        <dbReference type="ChEBI" id="CHEBI:57540"/>
        <dbReference type="ChEBI" id="CHEBI:57945"/>
        <dbReference type="EC" id="1.5.1.54"/>
    </reaction>
    <physiologicalReaction direction="right-to-left" evidence="8">
        <dbReference type="Rhea" id="RHEA:19823"/>
    </physiologicalReaction>
</comment>
<protein>
    <recommendedName>
        <fullName evidence="9">Methylenetetrahydrofolate reductase</fullName>
    </recommendedName>
</protein>
<dbReference type="PANTHER" id="PTHR45754">
    <property type="entry name" value="METHYLENETETRAHYDROFOLATE REDUCTASE"/>
    <property type="match status" value="1"/>
</dbReference>
<dbReference type="AlphaFoldDB" id="A0AA44J9N7"/>
<evidence type="ECO:0000256" key="5">
    <source>
        <dbReference type="ARBA" id="ARBA00022827"/>
    </source>
</evidence>
<comment type="pathway">
    <text evidence="7">Amino-acid biosynthesis; L-methionine biosynthesis via de novo pathway.</text>
</comment>
<evidence type="ECO:0000256" key="2">
    <source>
        <dbReference type="ARBA" id="ARBA00004777"/>
    </source>
</evidence>
<keyword evidence="6 9" id="KW-0560">Oxidoreductase</keyword>
<dbReference type="Pfam" id="PF02219">
    <property type="entry name" value="MTHFR"/>
    <property type="match status" value="1"/>
</dbReference>
<sequence>MVDAFAVRSVMSPHAALIDGYSFEITGKDTAGLQDVSKLLAPATSVSIAFIPNENHDARVAAAAMVKQLGFHPVPHISARRLGSAAELDRLLALFVSVAKVDRLFIVAGDPDVPVGPYEDALSIIRSGLLSKYGIRKVGIAGYPEGHPKISDGVLFDVLQEKHAVLTTAGLECDITTQFSFDAEPVIEWIERLRKAGINAPIRIGVPGPASVKTLLRFASNCGVGASTKVMAKYGLSIRKLLNTAGPDALVAEFIRKLDPSKHGPVRLHFYPFGGVGKTAEWIRDFQSNQILK</sequence>
<evidence type="ECO:0000256" key="6">
    <source>
        <dbReference type="ARBA" id="ARBA00023002"/>
    </source>
</evidence>
<dbReference type="GO" id="GO:0009086">
    <property type="term" value="P:methionine biosynthetic process"/>
    <property type="evidence" value="ECO:0007669"/>
    <property type="project" value="TreeGrafter"/>
</dbReference>
<dbReference type="GO" id="GO:0005829">
    <property type="term" value="C:cytosol"/>
    <property type="evidence" value="ECO:0007669"/>
    <property type="project" value="TreeGrafter"/>
</dbReference>
<dbReference type="Proteomes" id="UP000702952">
    <property type="component" value="Unassembled WGS sequence"/>
</dbReference>